<accession>A0AAN8Q276</accession>
<reference evidence="9 10" key="1">
    <citation type="submission" date="2023-10" db="EMBL/GenBank/DDBJ databases">
        <title>Genomes of two closely related lineages of the louse Polyplax serrata with different host specificities.</title>
        <authorList>
            <person name="Martinu J."/>
            <person name="Tarabai H."/>
            <person name="Stefka J."/>
            <person name="Hypsa V."/>
        </authorList>
    </citation>
    <scope>NUCLEOTIDE SEQUENCE [LARGE SCALE GENOMIC DNA]</scope>
    <source>
        <strain evidence="9">HR10_N</strain>
    </source>
</reference>
<evidence type="ECO:0000313" key="9">
    <source>
        <dbReference type="EMBL" id="KAK6631139.1"/>
    </source>
</evidence>
<feature type="domain" description="C2H2-type" evidence="7">
    <location>
        <begin position="521"/>
        <end position="549"/>
    </location>
</feature>
<feature type="domain" description="C2H2-type" evidence="7">
    <location>
        <begin position="448"/>
        <end position="475"/>
    </location>
</feature>
<dbReference type="GO" id="GO:0000981">
    <property type="term" value="F:DNA-binding transcription factor activity, RNA polymerase II-specific"/>
    <property type="evidence" value="ECO:0007669"/>
    <property type="project" value="TreeGrafter"/>
</dbReference>
<protein>
    <submittedName>
        <fullName evidence="9">Uncharacterized protein</fullName>
    </submittedName>
</protein>
<dbReference type="PROSITE" id="PS51915">
    <property type="entry name" value="ZAD"/>
    <property type="match status" value="1"/>
</dbReference>
<feature type="domain" description="ZAD" evidence="8">
    <location>
        <begin position="1"/>
        <end position="78"/>
    </location>
</feature>
<dbReference type="PANTHER" id="PTHR19818">
    <property type="entry name" value="ZINC FINGER PROTEIN ZIC AND GLI"/>
    <property type="match status" value="1"/>
</dbReference>
<dbReference type="FunFam" id="3.30.160.60:FF:000110">
    <property type="entry name" value="Zinc finger protein-like"/>
    <property type="match status" value="1"/>
</dbReference>
<dbReference type="AlphaFoldDB" id="A0AAN8Q276"/>
<name>A0AAN8Q276_POLSC</name>
<proteinExistence type="predicted"/>
<dbReference type="PROSITE" id="PS00028">
    <property type="entry name" value="ZINC_FINGER_C2H2_1"/>
    <property type="match status" value="9"/>
</dbReference>
<evidence type="ECO:0000313" key="10">
    <source>
        <dbReference type="Proteomes" id="UP001372834"/>
    </source>
</evidence>
<dbReference type="SMART" id="SM00355">
    <property type="entry name" value="ZnF_C2H2"/>
    <property type="match status" value="12"/>
</dbReference>
<evidence type="ECO:0000256" key="4">
    <source>
        <dbReference type="ARBA" id="ARBA00022833"/>
    </source>
</evidence>
<keyword evidence="4 6" id="KW-0862">Zinc</keyword>
<dbReference type="SMART" id="SM00868">
    <property type="entry name" value="zf-AD"/>
    <property type="match status" value="1"/>
</dbReference>
<keyword evidence="1 6" id="KW-0479">Metal-binding</keyword>
<feature type="domain" description="C2H2-type" evidence="7">
    <location>
        <begin position="598"/>
        <end position="626"/>
    </location>
</feature>
<feature type="binding site" evidence="6">
    <location>
        <position position="54"/>
    </location>
    <ligand>
        <name>Zn(2+)</name>
        <dbReference type="ChEBI" id="CHEBI:29105"/>
    </ligand>
</feature>
<feature type="domain" description="C2H2-type" evidence="7">
    <location>
        <begin position="394"/>
        <end position="421"/>
    </location>
</feature>
<sequence>MNCRLCDKDLTNKNGLILFDYSENLETSLGRKINTILDTVDKNETLSNYCCEYCASKVKICFDLLVEIKASDEVIQQKYRRFSTEKESGDATELFNCQECGATIPGVKLFIKHHENHILKKTVAGSKKDVLISASYHSKQRKNSSNEIHGSQLINTLSSVKYELHTDDDATKDSFKDNIEEDLANYDVLSDFNASGDELNSLDDKNDLTDHSDSVFMFSKSKGTEEEQDNSLCQLSDLSDVESDYSYGSDTSYQNLVDIVKIELNKPDDEQNVDLNLVPNENGHYVCDVCNLKFNYKFILALHWQKNHTAYHEFDVDLQEHVEHQEQIESDTSSIMNCSYCGNSLHKSEFKNHVLVCREENSFNKTTLCQICGKMCNLHNLEKHMQEHKKLDGWTCELCGKKFKAKRFLKSHLGEHDESKKKICEICGKKLLPLSFFSHIIKHREKRHVCQYCGKAFTYNYGLRIHLKVHDANKKLEAKPEKKRDKVFCWLCKKDFNCTVALNKHLKNDHNAEGVEQDSRFPCSQCDKKFADMFSLKAHLKLIHELKDEEIARLKSLPVYRYIECNICNKVFNSENKIRIHMKQDHGLKPFEMEILKKQCEKCGKKFASKQNLIHHINGAHLHIKPMTCDICHEKFAKHSSLIYHKLRHSGEKPFQCEFCHKSYRQRNDVIRHLARHVRDKELTLEEASAVNNSPSRLVIKRRIFLKDSSINYRTIVRKNRRKSEVVEMEPILEEEVNEIQEEQMEFNEDGISDMIYVEEVQMDENQPQSPLEIHCMNAKPVYNEERNTIILSNPDTAKNTLKCKYIPSQLKHVPAVIVKKQEQI</sequence>
<organism evidence="9 10">
    <name type="scientific">Polyplax serrata</name>
    <name type="common">Common mouse louse</name>
    <dbReference type="NCBI Taxonomy" id="468196"/>
    <lineage>
        <taxon>Eukaryota</taxon>
        <taxon>Metazoa</taxon>
        <taxon>Ecdysozoa</taxon>
        <taxon>Arthropoda</taxon>
        <taxon>Hexapoda</taxon>
        <taxon>Insecta</taxon>
        <taxon>Pterygota</taxon>
        <taxon>Neoptera</taxon>
        <taxon>Paraneoptera</taxon>
        <taxon>Psocodea</taxon>
        <taxon>Troctomorpha</taxon>
        <taxon>Phthiraptera</taxon>
        <taxon>Anoplura</taxon>
        <taxon>Polyplacidae</taxon>
        <taxon>Polyplax</taxon>
    </lineage>
</organism>
<dbReference type="Pfam" id="PF00096">
    <property type="entry name" value="zf-C2H2"/>
    <property type="match status" value="4"/>
</dbReference>
<dbReference type="PANTHER" id="PTHR19818:SF139">
    <property type="entry name" value="PAIR-RULE PROTEIN ODD-PAIRED"/>
    <property type="match status" value="1"/>
</dbReference>
<feature type="domain" description="C2H2-type" evidence="7">
    <location>
        <begin position="655"/>
        <end position="682"/>
    </location>
</feature>
<dbReference type="Gene3D" id="3.30.160.60">
    <property type="entry name" value="Classic Zinc Finger"/>
    <property type="match status" value="6"/>
</dbReference>
<dbReference type="InterPro" id="IPR013087">
    <property type="entry name" value="Znf_C2H2_type"/>
</dbReference>
<dbReference type="PROSITE" id="PS50157">
    <property type="entry name" value="ZINC_FINGER_C2H2_2"/>
    <property type="match status" value="8"/>
</dbReference>
<evidence type="ECO:0000256" key="3">
    <source>
        <dbReference type="ARBA" id="ARBA00022771"/>
    </source>
</evidence>
<feature type="domain" description="C2H2-type" evidence="7">
    <location>
        <begin position="285"/>
        <end position="313"/>
    </location>
</feature>
<dbReference type="Proteomes" id="UP001372834">
    <property type="component" value="Unassembled WGS sequence"/>
</dbReference>
<dbReference type="SUPFAM" id="SSF57716">
    <property type="entry name" value="Glucocorticoid receptor-like (DNA-binding domain)"/>
    <property type="match status" value="1"/>
</dbReference>
<evidence type="ECO:0000256" key="5">
    <source>
        <dbReference type="PROSITE-ProRule" id="PRU00042"/>
    </source>
</evidence>
<dbReference type="InterPro" id="IPR012934">
    <property type="entry name" value="Znf_AD"/>
</dbReference>
<feature type="binding site" evidence="6">
    <location>
        <position position="3"/>
    </location>
    <ligand>
        <name>Zn(2+)</name>
        <dbReference type="ChEBI" id="CHEBI:29105"/>
    </ligand>
</feature>
<gene>
    <name evidence="9" type="ORF">RUM43_014235</name>
</gene>
<dbReference type="InterPro" id="IPR036236">
    <property type="entry name" value="Znf_C2H2_sf"/>
</dbReference>
<dbReference type="GO" id="GO:0045944">
    <property type="term" value="P:positive regulation of transcription by RNA polymerase II"/>
    <property type="evidence" value="ECO:0007669"/>
    <property type="project" value="UniProtKB-ARBA"/>
</dbReference>
<evidence type="ECO:0000256" key="1">
    <source>
        <dbReference type="ARBA" id="ARBA00022723"/>
    </source>
</evidence>
<dbReference type="GO" id="GO:0008270">
    <property type="term" value="F:zinc ion binding"/>
    <property type="evidence" value="ECO:0007669"/>
    <property type="project" value="UniProtKB-UniRule"/>
</dbReference>
<feature type="binding site" evidence="6">
    <location>
        <position position="51"/>
    </location>
    <ligand>
        <name>Zn(2+)</name>
        <dbReference type="ChEBI" id="CHEBI:29105"/>
    </ligand>
</feature>
<feature type="domain" description="C2H2-type" evidence="7">
    <location>
        <begin position="563"/>
        <end position="590"/>
    </location>
</feature>
<feature type="binding site" evidence="6">
    <location>
        <position position="6"/>
    </location>
    <ligand>
        <name>Zn(2+)</name>
        <dbReference type="ChEBI" id="CHEBI:29105"/>
    </ligand>
</feature>
<dbReference type="GO" id="GO:0000978">
    <property type="term" value="F:RNA polymerase II cis-regulatory region sequence-specific DNA binding"/>
    <property type="evidence" value="ECO:0007669"/>
    <property type="project" value="TreeGrafter"/>
</dbReference>
<feature type="domain" description="C2H2-type" evidence="7">
    <location>
        <begin position="627"/>
        <end position="654"/>
    </location>
</feature>
<dbReference type="InterPro" id="IPR050329">
    <property type="entry name" value="GLI_C2H2-zinc-finger"/>
</dbReference>
<dbReference type="GO" id="GO:0005634">
    <property type="term" value="C:nucleus"/>
    <property type="evidence" value="ECO:0007669"/>
    <property type="project" value="InterPro"/>
</dbReference>
<evidence type="ECO:0000259" key="7">
    <source>
        <dbReference type="PROSITE" id="PS50157"/>
    </source>
</evidence>
<evidence type="ECO:0000256" key="2">
    <source>
        <dbReference type="ARBA" id="ARBA00022737"/>
    </source>
</evidence>
<keyword evidence="2" id="KW-0677">Repeat</keyword>
<evidence type="ECO:0000259" key="8">
    <source>
        <dbReference type="PROSITE" id="PS51915"/>
    </source>
</evidence>
<comment type="caution">
    <text evidence="9">The sequence shown here is derived from an EMBL/GenBank/DDBJ whole genome shotgun (WGS) entry which is preliminary data.</text>
</comment>
<dbReference type="SUPFAM" id="SSF57667">
    <property type="entry name" value="beta-beta-alpha zinc fingers"/>
    <property type="match status" value="5"/>
</dbReference>
<keyword evidence="3 5" id="KW-0863">Zinc-finger</keyword>
<evidence type="ECO:0000256" key="6">
    <source>
        <dbReference type="PROSITE-ProRule" id="PRU01263"/>
    </source>
</evidence>
<dbReference type="EMBL" id="JAWJWE010000009">
    <property type="protein sequence ID" value="KAK6631139.1"/>
    <property type="molecule type" value="Genomic_DNA"/>
</dbReference>